<reference evidence="1" key="1">
    <citation type="submission" date="2024-09" db="EMBL/GenBank/DDBJ databases">
        <title>Black Yeasts Isolated from many extreme environments.</title>
        <authorList>
            <person name="Coleine C."/>
            <person name="Stajich J.E."/>
            <person name="Selbmann L."/>
        </authorList>
    </citation>
    <scope>NUCLEOTIDE SEQUENCE</scope>
    <source>
        <strain evidence="1">CCFEE 5737</strain>
    </source>
</reference>
<organism evidence="1 2">
    <name type="scientific">Coniosporium uncinatum</name>
    <dbReference type="NCBI Taxonomy" id="93489"/>
    <lineage>
        <taxon>Eukaryota</taxon>
        <taxon>Fungi</taxon>
        <taxon>Dikarya</taxon>
        <taxon>Ascomycota</taxon>
        <taxon>Pezizomycotina</taxon>
        <taxon>Dothideomycetes</taxon>
        <taxon>Dothideomycetes incertae sedis</taxon>
        <taxon>Coniosporium</taxon>
    </lineage>
</organism>
<dbReference type="EMBL" id="JAWDJW010002082">
    <property type="protein sequence ID" value="KAK3078230.1"/>
    <property type="molecule type" value="Genomic_DNA"/>
</dbReference>
<gene>
    <name evidence="1" type="ORF">LTS18_008105</name>
</gene>
<feature type="non-terminal residue" evidence="1">
    <location>
        <position position="82"/>
    </location>
</feature>
<sequence>MMEDACGFTFVGNAEAIELIADKMEENSGPAGMLNEAAGALIEEVLLGTSKIAEAERDADGSMEMIELEGLAGMAEFGVPVA</sequence>
<comment type="caution">
    <text evidence="1">The sequence shown here is derived from an EMBL/GenBank/DDBJ whole genome shotgun (WGS) entry which is preliminary data.</text>
</comment>
<evidence type="ECO:0000313" key="1">
    <source>
        <dbReference type="EMBL" id="KAK3078230.1"/>
    </source>
</evidence>
<protein>
    <submittedName>
        <fullName evidence="1">Uncharacterized protein</fullName>
    </submittedName>
</protein>
<accession>A0ACC3DNF6</accession>
<dbReference type="Proteomes" id="UP001186974">
    <property type="component" value="Unassembled WGS sequence"/>
</dbReference>
<evidence type="ECO:0000313" key="2">
    <source>
        <dbReference type="Proteomes" id="UP001186974"/>
    </source>
</evidence>
<keyword evidence="2" id="KW-1185">Reference proteome</keyword>
<proteinExistence type="predicted"/>
<name>A0ACC3DNF6_9PEZI</name>